<dbReference type="AlphaFoldDB" id="A0A1G8NB44"/>
<evidence type="ECO:0000313" key="3">
    <source>
        <dbReference type="Proteomes" id="UP000198606"/>
    </source>
</evidence>
<name>A0A1G8NB44_9GAMM</name>
<evidence type="ECO:0000256" key="1">
    <source>
        <dbReference type="PROSITE-ProRule" id="PRU00510"/>
    </source>
</evidence>
<comment type="caution">
    <text evidence="1">Lacks conserved residue(s) required for the propagation of feature annotation.</text>
</comment>
<proteinExistence type="predicted"/>
<dbReference type="Proteomes" id="UP000198606">
    <property type="component" value="Unassembled WGS sequence"/>
</dbReference>
<dbReference type="EMBL" id="FNDG01000024">
    <property type="protein sequence ID" value="SDI77491.1"/>
    <property type="molecule type" value="Genomic_DNA"/>
</dbReference>
<dbReference type="PROSITE" id="PS51128">
    <property type="entry name" value="ZF_DKSA_2"/>
    <property type="match status" value="1"/>
</dbReference>
<dbReference type="STRING" id="29435.SAMN05216588_12455"/>
<gene>
    <name evidence="2" type="ORF">SAMN05216588_12455</name>
</gene>
<sequence length="74" mass="8277">MADIADIANDLMQLRLDHQLASLRLARQCPVAEACEECGDVIPVERVQALAKMPCLRCVECQDLHERRGGETWA</sequence>
<organism evidence="2 3">
    <name type="scientific">Phytopseudomonas flavescens</name>
    <dbReference type="NCBI Taxonomy" id="29435"/>
    <lineage>
        <taxon>Bacteria</taxon>
        <taxon>Pseudomonadati</taxon>
        <taxon>Pseudomonadota</taxon>
        <taxon>Gammaproteobacteria</taxon>
        <taxon>Pseudomonadales</taxon>
        <taxon>Pseudomonadaceae</taxon>
        <taxon>Phytopseudomonas</taxon>
    </lineage>
</organism>
<accession>A0A1G8NB44</accession>
<reference evidence="2 3" key="1">
    <citation type="submission" date="2016-10" db="EMBL/GenBank/DDBJ databases">
        <authorList>
            <person name="de Groot N.N."/>
        </authorList>
    </citation>
    <scope>NUCLEOTIDE SEQUENCE [LARGE SCALE GENOMIC DNA]</scope>
    <source>
        <strain evidence="2 3">LMG 18387</strain>
    </source>
</reference>
<evidence type="ECO:0000313" key="2">
    <source>
        <dbReference type="EMBL" id="SDI77491.1"/>
    </source>
</evidence>
<protein>
    <submittedName>
        <fullName evidence="2">DksA/traR C4-type zinc finger</fullName>
    </submittedName>
</protein>